<evidence type="ECO:0000256" key="1">
    <source>
        <dbReference type="SAM" id="Phobius"/>
    </source>
</evidence>
<keyword evidence="3" id="KW-1185">Reference proteome</keyword>
<keyword evidence="1" id="KW-0472">Membrane</keyword>
<evidence type="ECO:0000313" key="3">
    <source>
        <dbReference type="Proteomes" id="UP000321083"/>
    </source>
</evidence>
<keyword evidence="1" id="KW-1133">Transmembrane helix</keyword>
<keyword evidence="1" id="KW-0812">Transmembrane</keyword>
<dbReference type="AlphaFoldDB" id="A0A5C6MDB0"/>
<feature type="transmembrane region" description="Helical" evidence="1">
    <location>
        <begin position="42"/>
        <end position="66"/>
    </location>
</feature>
<organism evidence="2 3">
    <name type="scientific">Planctomyces bekefii</name>
    <dbReference type="NCBI Taxonomy" id="1653850"/>
    <lineage>
        <taxon>Bacteria</taxon>
        <taxon>Pseudomonadati</taxon>
        <taxon>Planctomycetota</taxon>
        <taxon>Planctomycetia</taxon>
        <taxon>Planctomycetales</taxon>
        <taxon>Planctomycetaceae</taxon>
        <taxon>Planctomyces</taxon>
    </lineage>
</organism>
<comment type="caution">
    <text evidence="2">The sequence shown here is derived from an EMBL/GenBank/DDBJ whole genome shotgun (WGS) entry which is preliminary data.</text>
</comment>
<gene>
    <name evidence="2" type="ORF">E3A20_03500</name>
</gene>
<accession>A0A5C6MDB0</accession>
<dbReference type="Pfam" id="PF04341">
    <property type="entry name" value="DUF485"/>
    <property type="match status" value="1"/>
</dbReference>
<feature type="transmembrane region" description="Helical" evidence="1">
    <location>
        <begin position="7"/>
        <end position="30"/>
    </location>
</feature>
<sequence length="81" mass="8408">MKSGSSRYGLVLFSVYLLFYGGFVAINAIAPESMESTVLSGLNIAVVYGFALIFGAVLLSAVYGFLCGDASRGGDAEGVQQ</sequence>
<reference evidence="2 3" key="1">
    <citation type="submission" date="2019-08" db="EMBL/GenBank/DDBJ databases">
        <title>100 year-old enigma solved: identification of Planctomyces bekefii, the type genus and species of the phylum Planctomycetes.</title>
        <authorList>
            <person name="Svetlana D.N."/>
            <person name="Overmann J."/>
        </authorList>
    </citation>
    <scope>NUCLEOTIDE SEQUENCE [LARGE SCALE GENOMIC DNA]</scope>
    <source>
        <strain evidence="2">Phe10_nw2017</strain>
    </source>
</reference>
<evidence type="ECO:0000313" key="2">
    <source>
        <dbReference type="EMBL" id="TWW12149.1"/>
    </source>
</evidence>
<name>A0A5C6MDB0_9PLAN</name>
<dbReference type="InterPro" id="IPR007436">
    <property type="entry name" value="DUF485"/>
</dbReference>
<dbReference type="EMBL" id="SRHE01000038">
    <property type="protein sequence ID" value="TWW12149.1"/>
    <property type="molecule type" value="Genomic_DNA"/>
</dbReference>
<reference evidence="2 3" key="2">
    <citation type="submission" date="2019-08" db="EMBL/GenBank/DDBJ databases">
        <authorList>
            <person name="Henke P."/>
        </authorList>
    </citation>
    <scope>NUCLEOTIDE SEQUENCE [LARGE SCALE GENOMIC DNA]</scope>
    <source>
        <strain evidence="2">Phe10_nw2017</strain>
    </source>
</reference>
<protein>
    <recommendedName>
        <fullName evidence="4">DUF485 domain-containing protein</fullName>
    </recommendedName>
</protein>
<dbReference type="Proteomes" id="UP000321083">
    <property type="component" value="Unassembled WGS sequence"/>
</dbReference>
<proteinExistence type="predicted"/>
<evidence type="ECO:0008006" key="4">
    <source>
        <dbReference type="Google" id="ProtNLM"/>
    </source>
</evidence>